<dbReference type="InterPro" id="IPR015943">
    <property type="entry name" value="WD40/YVTN_repeat-like_dom_sf"/>
</dbReference>
<sequence length="1028" mass="115621">MLFPDGTAKKLAMRTPTGSNFEPDDWRYDAGDKIVSMQPSFDRQLAVVVTTKSLYLWSMRPLLVLAKCLRSEVTLREDGSNVSIVWKPDSSMFIVLTDKGLLHFYEVLQVGDGMDLSFRQEHHFISGSGEDSGRQSVSVNFKMALEINTGVRCGVGLSDEVLLCTQDSPSILFLAWSGIVNEFDTVALEDLDFLDDSATSPIKNMSVNEEIGLFSWINEAGDAYIARRDQFEGDEDDGNWTGLCVHRGSTSCLASLISFNERFYQVAIGDTSGRVVIYSVSENFKEVTFSHELTVDLGPSKSLNAVNSMDWTQNGRILAVGWKHGGLAIWSVFGKLVFQTKLDVVEDDLNVLNIDNYFFGVRNLFWCDGAFELVILSTSDTEKDIAVLKFLQSPLFHKASMENISSSILVGDECVLIRNPDSDGFDAVNLEWSNWDSIQVPATYLATNWPIQYTAVNSAGKLIAVAGKHGFALYNVSNNRWKLFGIAQEESFSVNGGLLWFEDYIVAAVKECKSSMFQIRIFNCDLRCLHTEAVPEAVHSMSRTGFTILCLMNNSVLSQYSICNLDNDSILFTLNSQKMIRDIVGPLQSVQSLLWIDTPNSKVQQKIIILSMGKLSLLQWIDGSEDKWEHIVFDTKIECFWFSQPNLHGLKTSFCAYGQLTMQFVLMIYHFIHCSQLLLDSILQHYLSQGSQDVAFQFISNFEGYRYFSHSLEMLLHKVIEKEAGSKFVIDGGILPVVVTFLKQFGNFLDIVANCARKSDISLWEHLFHVVGQPQALLQECLDMKYLATATSYLIILQTLDQNSVSVAYAKALLQKSLDLSDWKTAKELLRFYKSLMAFIFSSFIRSENMTKSLVHSFSGTNPGVLLLEVSPASVCQSSDLDLELLLHHHSQKLLAEYKVRALGQFSVLLSRSLGSYLKSERKRRSRDPTNHDFDWSFAFATSHVQFNLAYPDHYGVDQHQTKMPYRRRQSLPLNFKPAPPASVIAMAKKHSPLSLDMSKVTCLPVGPKSAHLDESSIENESNFNEIK</sequence>
<dbReference type="Gene3D" id="2.130.10.10">
    <property type="entry name" value="YVTN repeat-like/Quinoprotein amine dehydrogenase"/>
    <property type="match status" value="1"/>
</dbReference>
<evidence type="ECO:0000256" key="1">
    <source>
        <dbReference type="ARBA" id="ARBA00004370"/>
    </source>
</evidence>
<reference evidence="4 5" key="1">
    <citation type="submission" date="2016-07" db="EMBL/GenBank/DDBJ databases">
        <title>Pervasive Adenine N6-methylation of Active Genes in Fungi.</title>
        <authorList>
            <consortium name="DOE Joint Genome Institute"/>
            <person name="Mondo S.J."/>
            <person name="Dannebaum R.O."/>
            <person name="Kuo R.C."/>
            <person name="Labutti K."/>
            <person name="Haridas S."/>
            <person name="Kuo A."/>
            <person name="Salamov A."/>
            <person name="Ahrendt S.R."/>
            <person name="Lipzen A."/>
            <person name="Sullivan W."/>
            <person name="Andreopoulos W.B."/>
            <person name="Clum A."/>
            <person name="Lindquist E."/>
            <person name="Daum C."/>
            <person name="Ramamoorthy G.K."/>
            <person name="Gryganskyi A."/>
            <person name="Culley D."/>
            <person name="Magnuson J.K."/>
            <person name="James T.Y."/>
            <person name="O'Malley M.A."/>
            <person name="Stajich J.E."/>
            <person name="Spatafora J.W."/>
            <person name="Visel A."/>
            <person name="Grigoriev I.V."/>
        </authorList>
    </citation>
    <scope>NUCLEOTIDE SEQUENCE [LARGE SCALE GENOMIC DNA]</scope>
    <source>
        <strain evidence="4 5">JEL800</strain>
    </source>
</reference>
<dbReference type="InterPro" id="IPR040096">
    <property type="entry name" value="Ric1"/>
</dbReference>
<dbReference type="GO" id="GO:0042147">
    <property type="term" value="P:retrograde transport, endosome to Golgi"/>
    <property type="evidence" value="ECO:0007669"/>
    <property type="project" value="TreeGrafter"/>
</dbReference>
<name>A0A1Y2CVG3_9FUNG</name>
<comment type="caution">
    <text evidence="4">The sequence shown here is derived from an EMBL/GenBank/DDBJ whole genome shotgun (WGS) entry which is preliminary data.</text>
</comment>
<dbReference type="GO" id="GO:0005829">
    <property type="term" value="C:cytosol"/>
    <property type="evidence" value="ECO:0007669"/>
    <property type="project" value="TreeGrafter"/>
</dbReference>
<keyword evidence="5" id="KW-1185">Reference proteome</keyword>
<dbReference type="SUPFAM" id="SSF50998">
    <property type="entry name" value="Quinoprotein alcohol dehydrogenase-like"/>
    <property type="match status" value="1"/>
</dbReference>
<gene>
    <name evidence="4" type="ORF">BCR33DRAFT_762542</name>
</gene>
<dbReference type="InterPro" id="IPR011047">
    <property type="entry name" value="Quinoprotein_ADH-like_sf"/>
</dbReference>
<evidence type="ECO:0000256" key="2">
    <source>
        <dbReference type="ARBA" id="ARBA00023136"/>
    </source>
</evidence>
<dbReference type="EMBL" id="MCGO01000006">
    <property type="protein sequence ID" value="ORY51003.1"/>
    <property type="molecule type" value="Genomic_DNA"/>
</dbReference>
<dbReference type="GO" id="GO:0000139">
    <property type="term" value="C:Golgi membrane"/>
    <property type="evidence" value="ECO:0007669"/>
    <property type="project" value="TreeGrafter"/>
</dbReference>
<dbReference type="InterPro" id="IPR036322">
    <property type="entry name" value="WD40_repeat_dom_sf"/>
</dbReference>
<dbReference type="OrthoDB" id="67540at2759"/>
<proteinExistence type="predicted"/>
<keyword evidence="2" id="KW-0472">Membrane</keyword>
<comment type="subcellular location">
    <subcellularLocation>
        <location evidence="1">Membrane</location>
    </subcellularLocation>
</comment>
<protein>
    <recommendedName>
        <fullName evidence="3">RIC1 C-terminal alpha solenoid region domain-containing protein</fullName>
    </recommendedName>
</protein>
<accession>A0A1Y2CVG3</accession>
<organism evidence="4 5">
    <name type="scientific">Rhizoclosmatium globosum</name>
    <dbReference type="NCBI Taxonomy" id="329046"/>
    <lineage>
        <taxon>Eukaryota</taxon>
        <taxon>Fungi</taxon>
        <taxon>Fungi incertae sedis</taxon>
        <taxon>Chytridiomycota</taxon>
        <taxon>Chytridiomycota incertae sedis</taxon>
        <taxon>Chytridiomycetes</taxon>
        <taxon>Chytridiales</taxon>
        <taxon>Chytriomycetaceae</taxon>
        <taxon>Rhizoclosmatium</taxon>
    </lineage>
</organism>
<dbReference type="PANTHER" id="PTHR22746">
    <property type="entry name" value="RAB6A-GEF COMPLEX PARTNER PROTEIN 1"/>
    <property type="match status" value="1"/>
</dbReference>
<dbReference type="STRING" id="329046.A0A1Y2CVG3"/>
<feature type="domain" description="RIC1 C-terminal alpha solenoid region" evidence="3">
    <location>
        <begin position="681"/>
        <end position="836"/>
    </location>
</feature>
<evidence type="ECO:0000313" key="5">
    <source>
        <dbReference type="Proteomes" id="UP000193642"/>
    </source>
</evidence>
<dbReference type="Pfam" id="PF25440">
    <property type="entry name" value="Beta-prop_RIC1_2nd"/>
    <property type="match status" value="1"/>
</dbReference>
<dbReference type="Proteomes" id="UP000193642">
    <property type="component" value="Unassembled WGS sequence"/>
</dbReference>
<dbReference type="GO" id="GO:0034066">
    <property type="term" value="C:Ric1-Rgp1 guanyl-nucleotide exchange factor complex"/>
    <property type="evidence" value="ECO:0007669"/>
    <property type="project" value="InterPro"/>
</dbReference>
<dbReference type="Pfam" id="PF07064">
    <property type="entry name" value="RIC1"/>
    <property type="match status" value="1"/>
</dbReference>
<evidence type="ECO:0000259" key="3">
    <source>
        <dbReference type="Pfam" id="PF07064"/>
    </source>
</evidence>
<dbReference type="AlphaFoldDB" id="A0A1Y2CVG3"/>
<evidence type="ECO:0000313" key="4">
    <source>
        <dbReference type="EMBL" id="ORY51003.1"/>
    </source>
</evidence>
<dbReference type="PANTHER" id="PTHR22746:SF10">
    <property type="entry name" value="GUANINE NUCLEOTIDE EXCHANGE FACTOR SUBUNIT RIC1"/>
    <property type="match status" value="1"/>
</dbReference>
<dbReference type="InterPro" id="IPR009771">
    <property type="entry name" value="RIC1_C"/>
</dbReference>
<dbReference type="SUPFAM" id="SSF50978">
    <property type="entry name" value="WD40 repeat-like"/>
    <property type="match status" value="1"/>
</dbReference>
<dbReference type="GO" id="GO:0006886">
    <property type="term" value="P:intracellular protein transport"/>
    <property type="evidence" value="ECO:0007669"/>
    <property type="project" value="InterPro"/>
</dbReference>